<reference evidence="2" key="1">
    <citation type="submission" date="2020-05" db="EMBL/GenBank/DDBJ databases">
        <title>Frigoriglobus tundricola gen. nov., sp. nov., a psychrotolerant cellulolytic planctomycete of the family Gemmataceae with two divergent copies of 16S rRNA gene.</title>
        <authorList>
            <person name="Kulichevskaya I.S."/>
            <person name="Ivanova A.A."/>
            <person name="Naumoff D.G."/>
            <person name="Beletsky A.V."/>
            <person name="Rijpstra W.I.C."/>
            <person name="Sinninghe Damste J.S."/>
            <person name="Mardanov A.V."/>
            <person name="Ravin N.V."/>
            <person name="Dedysh S.N."/>
        </authorList>
    </citation>
    <scope>NUCLEOTIDE SEQUENCE [LARGE SCALE GENOMIC DNA]</scope>
    <source>
        <strain evidence="2">PL17</strain>
    </source>
</reference>
<dbReference type="Proteomes" id="UP000503447">
    <property type="component" value="Chromosome"/>
</dbReference>
<accession>A0A6M5YYL4</accession>
<name>A0A6M5YYL4_9BACT</name>
<organism evidence="1 2">
    <name type="scientific">Frigoriglobus tundricola</name>
    <dbReference type="NCBI Taxonomy" id="2774151"/>
    <lineage>
        <taxon>Bacteria</taxon>
        <taxon>Pseudomonadati</taxon>
        <taxon>Planctomycetota</taxon>
        <taxon>Planctomycetia</taxon>
        <taxon>Gemmatales</taxon>
        <taxon>Gemmataceae</taxon>
        <taxon>Frigoriglobus</taxon>
    </lineage>
</organism>
<protein>
    <submittedName>
        <fullName evidence="1">Uncharacterized protein</fullName>
    </submittedName>
</protein>
<keyword evidence="2" id="KW-1185">Reference proteome</keyword>
<gene>
    <name evidence="1" type="ORF">FTUN_5929</name>
</gene>
<sequence length="53" mass="5941">MWCESATCEPEARFIAGFMYRVVARSAVRHHQYCHPPFAPMPTRPTGAAMSGE</sequence>
<evidence type="ECO:0000313" key="1">
    <source>
        <dbReference type="EMBL" id="QJW98341.1"/>
    </source>
</evidence>
<evidence type="ECO:0000313" key="2">
    <source>
        <dbReference type="Proteomes" id="UP000503447"/>
    </source>
</evidence>
<dbReference type="AlphaFoldDB" id="A0A6M5YYL4"/>
<dbReference type="KEGG" id="ftj:FTUN_5929"/>
<dbReference type="EMBL" id="CP053452">
    <property type="protein sequence ID" value="QJW98341.1"/>
    <property type="molecule type" value="Genomic_DNA"/>
</dbReference>
<proteinExistence type="predicted"/>